<reference evidence="2" key="2">
    <citation type="submission" date="2023-05" db="EMBL/GenBank/DDBJ databases">
        <authorList>
            <consortium name="Lawrence Berkeley National Laboratory"/>
            <person name="Steindorff A."/>
            <person name="Hensen N."/>
            <person name="Bonometti L."/>
            <person name="Westerberg I."/>
            <person name="Brannstrom I.O."/>
            <person name="Guillou S."/>
            <person name="Cros-Aarteil S."/>
            <person name="Calhoun S."/>
            <person name="Haridas S."/>
            <person name="Kuo A."/>
            <person name="Mondo S."/>
            <person name="Pangilinan J."/>
            <person name="Riley R."/>
            <person name="Labutti K."/>
            <person name="Andreopoulos B."/>
            <person name="Lipzen A."/>
            <person name="Chen C."/>
            <person name="Yanf M."/>
            <person name="Daum C."/>
            <person name="Ng V."/>
            <person name="Clum A."/>
            <person name="Ohm R."/>
            <person name="Martin F."/>
            <person name="Silar P."/>
            <person name="Natvig D."/>
            <person name="Lalanne C."/>
            <person name="Gautier V."/>
            <person name="Ament-Velasquez S.L."/>
            <person name="Kruys A."/>
            <person name="Hutchinson M.I."/>
            <person name="Powell A.J."/>
            <person name="Barry K."/>
            <person name="Miller A.N."/>
            <person name="Grigoriev I.V."/>
            <person name="Debuchy R."/>
            <person name="Gladieux P."/>
            <person name="Thoren M.H."/>
            <person name="Johannesson H."/>
        </authorList>
    </citation>
    <scope>NUCLEOTIDE SEQUENCE</scope>
    <source>
        <strain evidence="2">CBS 892.96</strain>
    </source>
</reference>
<organism evidence="2 3">
    <name type="scientific">Triangularia setosa</name>
    <dbReference type="NCBI Taxonomy" id="2587417"/>
    <lineage>
        <taxon>Eukaryota</taxon>
        <taxon>Fungi</taxon>
        <taxon>Dikarya</taxon>
        <taxon>Ascomycota</taxon>
        <taxon>Pezizomycotina</taxon>
        <taxon>Sordariomycetes</taxon>
        <taxon>Sordariomycetidae</taxon>
        <taxon>Sordariales</taxon>
        <taxon>Podosporaceae</taxon>
        <taxon>Triangularia</taxon>
    </lineage>
</organism>
<keyword evidence="3" id="KW-1185">Reference proteome</keyword>
<name>A0AAN6VX83_9PEZI</name>
<feature type="region of interest" description="Disordered" evidence="1">
    <location>
        <begin position="136"/>
        <end position="161"/>
    </location>
</feature>
<accession>A0AAN6VX83</accession>
<comment type="caution">
    <text evidence="2">The sequence shown here is derived from an EMBL/GenBank/DDBJ whole genome shotgun (WGS) entry which is preliminary data.</text>
</comment>
<proteinExistence type="predicted"/>
<gene>
    <name evidence="2" type="ORF">QBC36DRAFT_350421</name>
</gene>
<dbReference type="AlphaFoldDB" id="A0AAN6VX83"/>
<sequence length="161" mass="17309">MHFSTEVSGAIALLSVSMFALPNELTLREDPVAISAKLVPELITNATALDVDASSKSGASLSDDAMKGGGFYTAEPGTIGWPWIRAQRYLGEYEDKFESRGLLPAAAIEKRQATSITHSIGFSHRMLRANEHVKLRHGPSTGDRRETLHGTTNGPTEAGLC</sequence>
<evidence type="ECO:0000313" key="3">
    <source>
        <dbReference type="Proteomes" id="UP001302321"/>
    </source>
</evidence>
<evidence type="ECO:0000256" key="1">
    <source>
        <dbReference type="SAM" id="MobiDB-lite"/>
    </source>
</evidence>
<dbReference type="EMBL" id="MU866581">
    <property type="protein sequence ID" value="KAK4171345.1"/>
    <property type="molecule type" value="Genomic_DNA"/>
</dbReference>
<dbReference type="Proteomes" id="UP001302321">
    <property type="component" value="Unassembled WGS sequence"/>
</dbReference>
<evidence type="ECO:0000313" key="2">
    <source>
        <dbReference type="EMBL" id="KAK4171345.1"/>
    </source>
</evidence>
<protein>
    <submittedName>
        <fullName evidence="2">Uncharacterized protein</fullName>
    </submittedName>
</protein>
<reference evidence="2" key="1">
    <citation type="journal article" date="2023" name="Mol. Phylogenet. Evol.">
        <title>Genome-scale phylogeny and comparative genomics of the fungal order Sordariales.</title>
        <authorList>
            <person name="Hensen N."/>
            <person name="Bonometti L."/>
            <person name="Westerberg I."/>
            <person name="Brannstrom I.O."/>
            <person name="Guillou S."/>
            <person name="Cros-Aarteil S."/>
            <person name="Calhoun S."/>
            <person name="Haridas S."/>
            <person name="Kuo A."/>
            <person name="Mondo S."/>
            <person name="Pangilinan J."/>
            <person name="Riley R."/>
            <person name="LaButti K."/>
            <person name="Andreopoulos B."/>
            <person name="Lipzen A."/>
            <person name="Chen C."/>
            <person name="Yan M."/>
            <person name="Daum C."/>
            <person name="Ng V."/>
            <person name="Clum A."/>
            <person name="Steindorff A."/>
            <person name="Ohm R.A."/>
            <person name="Martin F."/>
            <person name="Silar P."/>
            <person name="Natvig D.O."/>
            <person name="Lalanne C."/>
            <person name="Gautier V."/>
            <person name="Ament-Velasquez S.L."/>
            <person name="Kruys A."/>
            <person name="Hutchinson M.I."/>
            <person name="Powell A.J."/>
            <person name="Barry K."/>
            <person name="Miller A.N."/>
            <person name="Grigoriev I.V."/>
            <person name="Debuchy R."/>
            <person name="Gladieux P."/>
            <person name="Hiltunen Thoren M."/>
            <person name="Johannesson H."/>
        </authorList>
    </citation>
    <scope>NUCLEOTIDE SEQUENCE</scope>
    <source>
        <strain evidence="2">CBS 892.96</strain>
    </source>
</reference>